<accession>A0A8S4PCU7</accession>
<keyword evidence="2" id="KW-1185">Reference proteome</keyword>
<dbReference type="Proteomes" id="UP000749559">
    <property type="component" value="Unassembled WGS sequence"/>
</dbReference>
<gene>
    <name evidence="1" type="ORF">OFUS_LOCUS16898</name>
</gene>
<comment type="caution">
    <text evidence="1">The sequence shown here is derived from an EMBL/GenBank/DDBJ whole genome shotgun (WGS) entry which is preliminary data.</text>
</comment>
<dbReference type="EMBL" id="CAIIXF020000008">
    <property type="protein sequence ID" value="CAH1791857.1"/>
    <property type="molecule type" value="Genomic_DNA"/>
</dbReference>
<feature type="non-terminal residue" evidence="1">
    <location>
        <position position="1"/>
    </location>
</feature>
<evidence type="ECO:0000313" key="2">
    <source>
        <dbReference type="Proteomes" id="UP000749559"/>
    </source>
</evidence>
<dbReference type="OrthoDB" id="10260387at2759"/>
<protein>
    <submittedName>
        <fullName evidence="1">Uncharacterized protein</fullName>
    </submittedName>
</protein>
<dbReference type="AlphaFoldDB" id="A0A8S4PCU7"/>
<feature type="non-terminal residue" evidence="1">
    <location>
        <position position="106"/>
    </location>
</feature>
<evidence type="ECO:0000313" key="1">
    <source>
        <dbReference type="EMBL" id="CAH1791857.1"/>
    </source>
</evidence>
<organism evidence="1 2">
    <name type="scientific">Owenia fusiformis</name>
    <name type="common">Polychaete worm</name>
    <dbReference type="NCBI Taxonomy" id="6347"/>
    <lineage>
        <taxon>Eukaryota</taxon>
        <taxon>Metazoa</taxon>
        <taxon>Spiralia</taxon>
        <taxon>Lophotrochozoa</taxon>
        <taxon>Annelida</taxon>
        <taxon>Polychaeta</taxon>
        <taxon>Sedentaria</taxon>
        <taxon>Canalipalpata</taxon>
        <taxon>Sabellida</taxon>
        <taxon>Oweniida</taxon>
        <taxon>Oweniidae</taxon>
        <taxon>Owenia</taxon>
    </lineage>
</organism>
<sequence>LTSGKQHEVVIAASQFGRGRIVVMSHNTFLAGHDTDTPRHKQLLENIYRWVSQEGTSSEVVKIDKNTTTDDIKQADVLISQGGEVKNNVQNVMTAVEERVFDEGVG</sequence>
<name>A0A8S4PCU7_OWEFU</name>
<reference evidence="1" key="1">
    <citation type="submission" date="2022-03" db="EMBL/GenBank/DDBJ databases">
        <authorList>
            <person name="Martin C."/>
        </authorList>
    </citation>
    <scope>NUCLEOTIDE SEQUENCE</scope>
</reference>
<proteinExistence type="predicted"/>